<protein>
    <submittedName>
        <fullName evidence="6">Aldehyde dehydrogenase</fullName>
    </submittedName>
</protein>
<name>A0A4Y8SAT6_9SPHI</name>
<evidence type="ECO:0000313" key="7">
    <source>
        <dbReference type="Proteomes" id="UP000297540"/>
    </source>
</evidence>
<dbReference type="EMBL" id="SOZE01000017">
    <property type="protein sequence ID" value="TFF36193.1"/>
    <property type="molecule type" value="Genomic_DNA"/>
</dbReference>
<dbReference type="InterPro" id="IPR016161">
    <property type="entry name" value="Ald_DH/histidinol_DH"/>
</dbReference>
<dbReference type="InterPro" id="IPR016162">
    <property type="entry name" value="Ald_DH_N"/>
</dbReference>
<dbReference type="PANTHER" id="PTHR11699">
    <property type="entry name" value="ALDEHYDE DEHYDROGENASE-RELATED"/>
    <property type="match status" value="1"/>
</dbReference>
<organism evidence="6 7">
    <name type="scientific">Mucilaginibacter psychrotolerans</name>
    <dbReference type="NCBI Taxonomy" id="1524096"/>
    <lineage>
        <taxon>Bacteria</taxon>
        <taxon>Pseudomonadati</taxon>
        <taxon>Bacteroidota</taxon>
        <taxon>Sphingobacteriia</taxon>
        <taxon>Sphingobacteriales</taxon>
        <taxon>Sphingobacteriaceae</taxon>
        <taxon>Mucilaginibacter</taxon>
    </lineage>
</organism>
<proteinExistence type="inferred from homology"/>
<dbReference type="Proteomes" id="UP000297540">
    <property type="component" value="Unassembled WGS sequence"/>
</dbReference>
<evidence type="ECO:0000313" key="6">
    <source>
        <dbReference type="EMBL" id="TFF36193.1"/>
    </source>
</evidence>
<keyword evidence="2 4" id="KW-0560">Oxidoreductase</keyword>
<evidence type="ECO:0000256" key="3">
    <source>
        <dbReference type="PROSITE-ProRule" id="PRU10007"/>
    </source>
</evidence>
<dbReference type="RefSeq" id="WP_133232594.1">
    <property type="nucleotide sequence ID" value="NZ_SOZE01000017.1"/>
</dbReference>
<dbReference type="Gene3D" id="3.40.309.10">
    <property type="entry name" value="Aldehyde Dehydrogenase, Chain A, domain 2"/>
    <property type="match status" value="1"/>
</dbReference>
<dbReference type="InterPro" id="IPR016160">
    <property type="entry name" value="Ald_DH_CS_CYS"/>
</dbReference>
<reference evidence="6 7" key="1">
    <citation type="journal article" date="2017" name="Int. J. Syst. Evol. Microbiol.">
        <title>Mucilaginibacterpsychrotolerans sp. nov., isolated from peatlands.</title>
        <authorList>
            <person name="Deng Y."/>
            <person name="Shen L."/>
            <person name="Xu B."/>
            <person name="Liu Y."/>
            <person name="Gu Z."/>
            <person name="Liu H."/>
            <person name="Zhou Y."/>
        </authorList>
    </citation>
    <scope>NUCLEOTIDE SEQUENCE [LARGE SCALE GENOMIC DNA]</scope>
    <source>
        <strain evidence="6 7">NH7-4</strain>
    </source>
</reference>
<gene>
    <name evidence="6" type="ORF">E2R66_16765</name>
</gene>
<dbReference type="GO" id="GO:0004030">
    <property type="term" value="F:aldehyde dehydrogenase [NAD(P)+] activity"/>
    <property type="evidence" value="ECO:0007669"/>
    <property type="project" value="UniProtKB-ARBA"/>
</dbReference>
<comment type="similarity">
    <text evidence="1 4">Belongs to the aldehyde dehydrogenase family.</text>
</comment>
<dbReference type="Gene3D" id="3.40.605.10">
    <property type="entry name" value="Aldehyde Dehydrogenase, Chain A, domain 1"/>
    <property type="match status" value="1"/>
</dbReference>
<dbReference type="AlphaFoldDB" id="A0A4Y8SAT6"/>
<evidence type="ECO:0000256" key="4">
    <source>
        <dbReference type="RuleBase" id="RU003345"/>
    </source>
</evidence>
<evidence type="ECO:0000259" key="5">
    <source>
        <dbReference type="Pfam" id="PF00171"/>
    </source>
</evidence>
<comment type="caution">
    <text evidence="6">The sequence shown here is derived from an EMBL/GenBank/DDBJ whole genome shotgun (WGS) entry which is preliminary data.</text>
</comment>
<evidence type="ECO:0000256" key="2">
    <source>
        <dbReference type="ARBA" id="ARBA00023002"/>
    </source>
</evidence>
<dbReference type="PROSITE" id="PS00687">
    <property type="entry name" value="ALDEHYDE_DEHYDR_GLU"/>
    <property type="match status" value="1"/>
</dbReference>
<dbReference type="SUPFAM" id="SSF53720">
    <property type="entry name" value="ALDH-like"/>
    <property type="match status" value="1"/>
</dbReference>
<dbReference type="FunFam" id="3.40.605.10:FF:000001">
    <property type="entry name" value="Aldehyde dehydrogenase 1"/>
    <property type="match status" value="1"/>
</dbReference>
<accession>A0A4Y8SAT6</accession>
<dbReference type="InterPro" id="IPR016163">
    <property type="entry name" value="Ald_DH_C"/>
</dbReference>
<dbReference type="OrthoDB" id="781568at2"/>
<dbReference type="InterPro" id="IPR015590">
    <property type="entry name" value="Aldehyde_DH_dom"/>
</dbReference>
<feature type="domain" description="Aldehyde dehydrogenase" evidence="5">
    <location>
        <begin position="36"/>
        <end position="490"/>
    </location>
</feature>
<sequence length="493" mass="53463">MNTSSERRQKLNKDIIPNLEFRPFIGGSFINLPSDNVMPVIDPYTGNVIITVPHSGEREANLAVEAARHAFDKGPWPNLHPRERANYMVKLANIIDKNIETIALVETLDTGRPFKGALGWEIPNASEVFRYYAGWADKITGCTLPDVAGVNIETYQEPVGVCAAIMPWNFPFAALAWKIAPALAAGCTVVVKASERAPLTTLLLATYVSEANFPAGVINIIAGTGDTAGNALVKNRDVDKISFTGSTSTAQQIIQNSLGHLPGWSLELGGKSANVILNDANLQDAAQNAIGAMFTMSGQDCGAGSRLLLERNIAKEFLSILIPLIKSRRLGDPMDDATEQGPLIDHNQFERVSEYVDEARKSGANILIGGSGTKDGPNFYHPTLITDIPQNARIVREEIFGPVATVHLFDGLDEAISIANDSCYSLGAAIWTTSAEKAQEFRRKIRTGTVWLNCYGWYDTVSPWGGRGLSGQGKELGKEGLSEFLTTKAVFRK</sequence>
<dbReference type="PROSITE" id="PS00070">
    <property type="entry name" value="ALDEHYDE_DEHYDR_CYS"/>
    <property type="match status" value="1"/>
</dbReference>
<feature type="active site" evidence="3">
    <location>
        <position position="267"/>
    </location>
</feature>
<dbReference type="Pfam" id="PF00171">
    <property type="entry name" value="Aldedh"/>
    <property type="match status" value="1"/>
</dbReference>
<dbReference type="FunFam" id="3.40.309.10:FF:000012">
    <property type="entry name" value="Betaine aldehyde dehydrogenase"/>
    <property type="match status" value="1"/>
</dbReference>
<evidence type="ECO:0000256" key="1">
    <source>
        <dbReference type="ARBA" id="ARBA00009986"/>
    </source>
</evidence>
<dbReference type="InterPro" id="IPR029510">
    <property type="entry name" value="Ald_DH_CS_GLU"/>
</dbReference>
<keyword evidence="7" id="KW-1185">Reference proteome</keyword>